<proteinExistence type="predicted"/>
<gene>
    <name evidence="1" type="ORF">FM21_34825</name>
</gene>
<keyword evidence="2" id="KW-1185">Reference proteome</keyword>
<name>A0A086MRD0_9ACTN</name>
<evidence type="ECO:0000313" key="1">
    <source>
        <dbReference type="EMBL" id="KFG71448.1"/>
    </source>
</evidence>
<dbReference type="Proteomes" id="UP000029095">
    <property type="component" value="Unassembled WGS sequence"/>
</dbReference>
<dbReference type="STRING" id="1915400.FM21_34825"/>
<dbReference type="EMBL" id="JNFQ01000007">
    <property type="protein sequence ID" value="KFG71448.1"/>
    <property type="molecule type" value="Genomic_DNA"/>
</dbReference>
<comment type="caution">
    <text evidence="1">The sequence shown here is derived from an EMBL/GenBank/DDBJ whole genome shotgun (WGS) entry which is preliminary data.</text>
</comment>
<sequence length="87" mass="9764">MTVRDPVVGPREHDEGHGVLMCKRGRSEVLGESLLDERVAQWVAVVSSEHHLAGLWMESAHFLHRPGQLPRSFTYRGTRCSGLCGRQ</sequence>
<organism evidence="1 2">
    <name type="scientific">Streptomyces mutabilis</name>
    <dbReference type="NCBI Taxonomy" id="67332"/>
    <lineage>
        <taxon>Bacteria</taxon>
        <taxon>Bacillati</taxon>
        <taxon>Actinomycetota</taxon>
        <taxon>Actinomycetes</taxon>
        <taxon>Kitasatosporales</taxon>
        <taxon>Streptomycetaceae</taxon>
        <taxon>Streptomyces</taxon>
    </lineage>
</organism>
<accession>A0A086MRD0</accession>
<evidence type="ECO:0000313" key="2">
    <source>
        <dbReference type="Proteomes" id="UP000029095"/>
    </source>
</evidence>
<protein>
    <submittedName>
        <fullName evidence="1">Uncharacterized protein</fullName>
    </submittedName>
</protein>
<reference evidence="1 2" key="1">
    <citation type="submission" date="2014-05" db="EMBL/GenBank/DDBJ databases">
        <title>Complete genome sequence of the Streptomyces mutabilis TRM45540.</title>
        <authorList>
            <person name="Luo X."/>
            <person name="Zhang L."/>
        </authorList>
    </citation>
    <scope>NUCLEOTIDE SEQUENCE [LARGE SCALE GENOMIC DNA]</scope>
    <source>
        <strain evidence="1 2">TRM45540</strain>
    </source>
</reference>
<dbReference type="HOGENOM" id="CLU_2482009_0_0_11"/>
<dbReference type="AlphaFoldDB" id="A0A086MRD0"/>